<dbReference type="GeneID" id="17039303"/>
<feature type="compositionally biased region" description="Basic and acidic residues" evidence="1">
    <location>
        <begin position="95"/>
        <end position="108"/>
    </location>
</feature>
<evidence type="ECO:0000313" key="3">
    <source>
        <dbReference type="Proteomes" id="UP000007264"/>
    </source>
</evidence>
<feature type="compositionally biased region" description="Polar residues" evidence="1">
    <location>
        <begin position="17"/>
        <end position="46"/>
    </location>
</feature>
<feature type="compositionally biased region" description="Basic and acidic residues" evidence="1">
    <location>
        <begin position="122"/>
        <end position="133"/>
    </location>
</feature>
<comment type="caution">
    <text evidence="2">The sequence shown here is derived from an EMBL/GenBank/DDBJ whole genome shotgun (WGS) entry which is preliminary data.</text>
</comment>
<reference evidence="2 3" key="1">
    <citation type="journal article" date="2012" name="Genome Biol.">
        <title>The genome of the polar eukaryotic microalga coccomyxa subellipsoidea reveals traits of cold adaptation.</title>
        <authorList>
            <person name="Blanc G."/>
            <person name="Agarkova I."/>
            <person name="Grimwood J."/>
            <person name="Kuo A."/>
            <person name="Brueggeman A."/>
            <person name="Dunigan D."/>
            <person name="Gurnon J."/>
            <person name="Ladunga I."/>
            <person name="Lindquist E."/>
            <person name="Lucas S."/>
            <person name="Pangilinan J."/>
            <person name="Proschold T."/>
            <person name="Salamov A."/>
            <person name="Schmutz J."/>
            <person name="Weeks D."/>
            <person name="Yamada T."/>
            <person name="Claverie J.M."/>
            <person name="Grigoriev I."/>
            <person name="Van Etten J."/>
            <person name="Lomsadze A."/>
            <person name="Borodovsky M."/>
        </authorList>
    </citation>
    <scope>NUCLEOTIDE SEQUENCE [LARGE SCALE GENOMIC DNA]</scope>
    <source>
        <strain evidence="2 3">C-169</strain>
    </source>
</reference>
<protein>
    <recommendedName>
        <fullName evidence="4">DDT domain-containing protein</fullName>
    </recommendedName>
</protein>
<feature type="compositionally biased region" description="Low complexity" evidence="1">
    <location>
        <begin position="75"/>
        <end position="87"/>
    </location>
</feature>
<dbReference type="GO" id="GO:0031213">
    <property type="term" value="C:RSF complex"/>
    <property type="evidence" value="ECO:0007669"/>
    <property type="project" value="InterPro"/>
</dbReference>
<evidence type="ECO:0000313" key="2">
    <source>
        <dbReference type="EMBL" id="EIE21318.1"/>
    </source>
</evidence>
<dbReference type="GO" id="GO:0006355">
    <property type="term" value="P:regulation of DNA-templated transcription"/>
    <property type="evidence" value="ECO:0007669"/>
    <property type="project" value="InterPro"/>
</dbReference>
<dbReference type="InterPro" id="IPR028938">
    <property type="entry name" value="Rsf1-like"/>
</dbReference>
<dbReference type="RefSeq" id="XP_005645862.1">
    <property type="nucleotide sequence ID" value="XM_005645805.1"/>
</dbReference>
<feature type="region of interest" description="Disordered" evidence="1">
    <location>
        <begin position="1"/>
        <end position="159"/>
    </location>
</feature>
<evidence type="ECO:0000256" key="1">
    <source>
        <dbReference type="SAM" id="MobiDB-lite"/>
    </source>
</evidence>
<keyword evidence="3" id="KW-1185">Reference proteome</keyword>
<feature type="region of interest" description="Disordered" evidence="1">
    <location>
        <begin position="475"/>
        <end position="494"/>
    </location>
</feature>
<accession>I0YSE9</accession>
<feature type="compositionally biased region" description="Basic and acidic residues" evidence="1">
    <location>
        <begin position="605"/>
        <end position="615"/>
    </location>
</feature>
<dbReference type="STRING" id="574566.I0YSE9"/>
<dbReference type="PANTHER" id="PTHR14296">
    <property type="entry name" value="REMODELING AND SPACING FACTOR 1"/>
    <property type="match status" value="1"/>
</dbReference>
<feature type="region of interest" description="Disordered" evidence="1">
    <location>
        <begin position="539"/>
        <end position="652"/>
    </location>
</feature>
<dbReference type="eggNOG" id="ENOG502QUDP">
    <property type="taxonomic scope" value="Eukaryota"/>
</dbReference>
<proteinExistence type="predicted"/>
<dbReference type="Proteomes" id="UP000007264">
    <property type="component" value="Unassembled WGS sequence"/>
</dbReference>
<dbReference type="AlphaFoldDB" id="I0YSE9"/>
<sequence length="652" mass="72762">MSSLMLADDQPPHNVDDSSFQSQHAQEASMKQSTGWMPEGPSQQYPTREDSVSLSDSVKEPSGDSDYRQPKHQQSADSDFSDDSTSARNRKRKRLIEERERPDNDMTRKLRPLQGEDDADIDAAKEDDAHASDLDDMQDGPTVLARSVPKEQEDTERRQLHKSWEMAAILDFLDLFREDLKLDRAFTAHELESVLILSPGGEGLLGAVHTALLKGISTRSDITPANWTMYLSERLKQMWRTGGEPWPPPFAPRRGHEAMEYSVLPTVDRVQALKALCEARLDRDDLRNKVEDAIRPSKETRAAAKATGVLPSVDDFRRQPLGADSSGLEYHYFELRLSSEGEGRMYRETPADLVPKAKATKARGVRAQPPLPGVWELLGSSVEELTELGQKLQRSKKKPDRLLASRILDEIVPDLVVKREEEEKRVRVSQRLQRQMGNVLRDPEGGFGRARRERKAVDYTGNSYDSLIRAAIRGTSSRHEAGGGSRRSAAQDEPMVLSAAEAAMMGMRRGRSAHTVTAMPEDYGVAIEWRRGRFNGHGNASSADGVADANGASAAPSVDPSRSPSAEPGAWEERENDEDADLHGANGHIGAEATPEDLTPEFQEEEPHVTKHPDSVWRQAQADQYEEEDEDPYVREDDPLPTWKATSRRSRP</sequence>
<name>I0YSE9_COCSC</name>
<dbReference type="EMBL" id="AGSI01000012">
    <property type="protein sequence ID" value="EIE21318.1"/>
    <property type="molecule type" value="Genomic_DNA"/>
</dbReference>
<feature type="compositionally biased region" description="Basic and acidic residues" evidence="1">
    <location>
        <begin position="148"/>
        <end position="159"/>
    </location>
</feature>
<feature type="compositionally biased region" description="Acidic residues" evidence="1">
    <location>
        <begin position="594"/>
        <end position="604"/>
    </location>
</feature>
<dbReference type="PANTHER" id="PTHR14296:SF3">
    <property type="entry name" value="DIKAR, ISOFORM F"/>
    <property type="match status" value="1"/>
</dbReference>
<dbReference type="KEGG" id="csl:COCSUDRAFT_66829"/>
<organism evidence="2 3">
    <name type="scientific">Coccomyxa subellipsoidea (strain C-169)</name>
    <name type="common">Green microalga</name>
    <dbReference type="NCBI Taxonomy" id="574566"/>
    <lineage>
        <taxon>Eukaryota</taxon>
        <taxon>Viridiplantae</taxon>
        <taxon>Chlorophyta</taxon>
        <taxon>core chlorophytes</taxon>
        <taxon>Trebouxiophyceae</taxon>
        <taxon>Trebouxiophyceae incertae sedis</taxon>
        <taxon>Coccomyxaceae</taxon>
        <taxon>Coccomyxa</taxon>
        <taxon>Coccomyxa subellipsoidea</taxon>
    </lineage>
</organism>
<evidence type="ECO:0008006" key="4">
    <source>
        <dbReference type="Google" id="ProtNLM"/>
    </source>
</evidence>
<gene>
    <name evidence="2" type="ORF">COCSUDRAFT_66829</name>
</gene>
<dbReference type="OrthoDB" id="303107at2759"/>
<feature type="compositionally biased region" description="Basic and acidic residues" evidence="1">
    <location>
        <begin position="47"/>
        <end position="69"/>
    </location>
</feature>